<protein>
    <submittedName>
        <fullName evidence="1">Uncharacterized protein</fullName>
    </submittedName>
</protein>
<dbReference type="EMBL" id="JAHQIW010000560">
    <property type="protein sequence ID" value="KAJ1348764.1"/>
    <property type="molecule type" value="Genomic_DNA"/>
</dbReference>
<dbReference type="AlphaFoldDB" id="A0AAD5MQX7"/>
<organism evidence="1 2">
    <name type="scientific">Parelaphostrongylus tenuis</name>
    <name type="common">Meningeal worm</name>
    <dbReference type="NCBI Taxonomy" id="148309"/>
    <lineage>
        <taxon>Eukaryota</taxon>
        <taxon>Metazoa</taxon>
        <taxon>Ecdysozoa</taxon>
        <taxon>Nematoda</taxon>
        <taxon>Chromadorea</taxon>
        <taxon>Rhabditida</taxon>
        <taxon>Rhabditina</taxon>
        <taxon>Rhabditomorpha</taxon>
        <taxon>Strongyloidea</taxon>
        <taxon>Metastrongylidae</taxon>
        <taxon>Parelaphostrongylus</taxon>
    </lineage>
</organism>
<proteinExistence type="predicted"/>
<dbReference type="Proteomes" id="UP001196413">
    <property type="component" value="Unassembled WGS sequence"/>
</dbReference>
<evidence type="ECO:0000313" key="2">
    <source>
        <dbReference type="Proteomes" id="UP001196413"/>
    </source>
</evidence>
<sequence>MDDNEVILKDPELERENGRRWINIRISISGSSNLNTQLSIACALVSSTHQLS</sequence>
<accession>A0AAD5MQX7</accession>
<keyword evidence="2" id="KW-1185">Reference proteome</keyword>
<evidence type="ECO:0000313" key="1">
    <source>
        <dbReference type="EMBL" id="KAJ1348764.1"/>
    </source>
</evidence>
<gene>
    <name evidence="1" type="ORF">KIN20_004155</name>
</gene>
<comment type="caution">
    <text evidence="1">The sequence shown here is derived from an EMBL/GenBank/DDBJ whole genome shotgun (WGS) entry which is preliminary data.</text>
</comment>
<name>A0AAD5MQX7_PARTN</name>
<reference evidence="1" key="1">
    <citation type="submission" date="2021-06" db="EMBL/GenBank/DDBJ databases">
        <title>Parelaphostrongylus tenuis whole genome reference sequence.</title>
        <authorList>
            <person name="Garwood T.J."/>
            <person name="Larsen P.A."/>
            <person name="Fountain-Jones N.M."/>
            <person name="Garbe J.R."/>
            <person name="Macchietto M.G."/>
            <person name="Kania S.A."/>
            <person name="Gerhold R.W."/>
            <person name="Richards J.E."/>
            <person name="Wolf T.M."/>
        </authorList>
    </citation>
    <scope>NUCLEOTIDE SEQUENCE</scope>
    <source>
        <strain evidence="1">MNPRO001-30</strain>
        <tissue evidence="1">Meninges</tissue>
    </source>
</reference>